<gene>
    <name evidence="7" type="ORF">EGO53_29050</name>
</gene>
<keyword evidence="7" id="KW-0614">Plasmid</keyword>
<dbReference type="RefSeq" id="WP_142816656.1">
    <property type="nucleotide sequence ID" value="NZ_CP033895.1"/>
</dbReference>
<dbReference type="InterPro" id="IPR036275">
    <property type="entry name" value="YdgH-like_sf"/>
</dbReference>
<dbReference type="NCBIfam" id="NF047859">
    <property type="entry name" value="StressCuResBhsA"/>
    <property type="match status" value="1"/>
</dbReference>
<dbReference type="InterPro" id="IPR051096">
    <property type="entry name" value="BhsA/McbA_stress_biofilm_assoc"/>
</dbReference>
<dbReference type="GO" id="GO:0042597">
    <property type="term" value="C:periplasmic space"/>
    <property type="evidence" value="ECO:0007669"/>
    <property type="project" value="UniProtKB-SubCell"/>
</dbReference>
<protein>
    <submittedName>
        <fullName evidence="7">DUF1471 domain-containing protein</fullName>
    </submittedName>
</protein>
<dbReference type="PANTHER" id="PTHR34156:SF1">
    <property type="entry name" value="PERIPLASMIC PROTEIN"/>
    <property type="match status" value="1"/>
</dbReference>
<dbReference type="Pfam" id="PF07338">
    <property type="entry name" value="YdgH_BhsA-like"/>
    <property type="match status" value="1"/>
</dbReference>
<dbReference type="PANTHER" id="PTHR34156">
    <property type="entry name" value="OUTER MEMBRANE PROTEIN-RELATED-RELATED"/>
    <property type="match status" value="1"/>
</dbReference>
<evidence type="ECO:0000256" key="1">
    <source>
        <dbReference type="ARBA" id="ARBA00004418"/>
    </source>
</evidence>
<evidence type="ECO:0000256" key="2">
    <source>
        <dbReference type="ARBA" id="ARBA00022729"/>
    </source>
</evidence>
<name>A0A515D5X9_SERLI</name>
<evidence type="ECO:0000313" key="8">
    <source>
        <dbReference type="Proteomes" id="UP000317572"/>
    </source>
</evidence>
<dbReference type="Proteomes" id="UP000317572">
    <property type="component" value="Plasmid p2-125"/>
</dbReference>
<comment type="similarity">
    <text evidence="4">Belongs to the BhsA/McbA family.</text>
</comment>
<accession>A0A515D5X9</accession>
<feature type="domain" description="YdgH/BhsA/McbA-like" evidence="6">
    <location>
        <begin position="34"/>
        <end position="86"/>
    </location>
</feature>
<sequence length="86" mass="9116">MKNSKKVLVMTAIIFASFSSIAAQPIDSMESKDLTKIGVVSVSSASTLSDLEARLAKKAAKQGATYYRIISAGGNNLIFGNAIIYK</sequence>
<evidence type="ECO:0000256" key="4">
    <source>
        <dbReference type="ARBA" id="ARBA00038138"/>
    </source>
</evidence>
<evidence type="ECO:0000313" key="7">
    <source>
        <dbReference type="EMBL" id="QDL35816.1"/>
    </source>
</evidence>
<evidence type="ECO:0000259" key="6">
    <source>
        <dbReference type="Pfam" id="PF07338"/>
    </source>
</evidence>
<dbReference type="Gene3D" id="3.30.1660.10">
    <property type="entry name" value="Flavin-binding protein dodecin"/>
    <property type="match status" value="1"/>
</dbReference>
<dbReference type="EMBL" id="CP033895">
    <property type="protein sequence ID" value="QDL35816.1"/>
    <property type="molecule type" value="Genomic_DNA"/>
</dbReference>
<dbReference type="SUPFAM" id="SSF159871">
    <property type="entry name" value="YdgH-like"/>
    <property type="match status" value="1"/>
</dbReference>
<evidence type="ECO:0000256" key="3">
    <source>
        <dbReference type="ARBA" id="ARBA00022764"/>
    </source>
</evidence>
<dbReference type="InterPro" id="IPR025543">
    <property type="entry name" value="Dodecin-like"/>
</dbReference>
<dbReference type="InterPro" id="IPR010854">
    <property type="entry name" value="YdgH/BhsA/McbA-like_dom"/>
</dbReference>
<geneLocation type="plasmid" evidence="7 8">
    <name>p2-125</name>
</geneLocation>
<keyword evidence="3" id="KW-0574">Periplasm</keyword>
<proteinExistence type="inferred from homology"/>
<dbReference type="AlphaFoldDB" id="A0A515D5X9"/>
<keyword evidence="2 5" id="KW-0732">Signal</keyword>
<organism evidence="7 8">
    <name type="scientific">Serratia liquefaciens</name>
    <dbReference type="NCBI Taxonomy" id="614"/>
    <lineage>
        <taxon>Bacteria</taxon>
        <taxon>Pseudomonadati</taxon>
        <taxon>Pseudomonadota</taxon>
        <taxon>Gammaproteobacteria</taxon>
        <taxon>Enterobacterales</taxon>
        <taxon>Yersiniaceae</taxon>
        <taxon>Serratia</taxon>
    </lineage>
</organism>
<reference evidence="7 8" key="1">
    <citation type="submission" date="2018-11" db="EMBL/GenBank/DDBJ databases">
        <title>The first complete genome of Serratia liquefaciens isolated from metalophyte plant revel distinctness adaptive mechanisms in an extreme habitat.</title>
        <authorList>
            <person name="Caneschi W.L."/>
            <person name="Sanchez A.B."/>
            <person name="Felestrino E.B."/>
            <person name="Assis R.A.B."/>
            <person name="Lemes C.G.C."/>
            <person name="Cordeiro I.F."/>
            <person name="Fonseca N.P."/>
            <person name="Villa M."/>
            <person name="Vieira I.T."/>
            <person name="Moraes L.A."/>
            <person name="Kamino L.H.Y."/>
            <person name="do Carmo F."/>
            <person name="Garcia C.M."/>
            <person name="Almeida N.F."/>
            <person name="Silva R.S."/>
            <person name="Ferro J.A."/>
            <person name="Ferro M.I.T."/>
            <person name="Varani A.M."/>
            <person name="Ferreira R.M."/>
            <person name="dos Santos V.L."/>
            <person name="Silva U.C."/>
            <person name="Setubal J.C."/>
            <person name="Moreira L.M."/>
        </authorList>
    </citation>
    <scope>NUCLEOTIDE SEQUENCE [LARGE SCALE GENOMIC DNA]</scope>
    <source>
        <strain evidence="7 8">FG3</strain>
        <plasmid evidence="7 8">p2-125</plasmid>
    </source>
</reference>
<comment type="subcellular location">
    <subcellularLocation>
        <location evidence="1">Periplasm</location>
    </subcellularLocation>
</comment>
<evidence type="ECO:0000256" key="5">
    <source>
        <dbReference type="SAM" id="SignalP"/>
    </source>
</evidence>
<feature type="chain" id="PRO_5022039764" evidence="5">
    <location>
        <begin position="23"/>
        <end position="86"/>
    </location>
</feature>
<feature type="signal peptide" evidence="5">
    <location>
        <begin position="1"/>
        <end position="22"/>
    </location>
</feature>